<sequence length="139" mass="15899">MNTDQIGFFLNLEKPPKVNYLQLHQIIIDRGSKYSVTASLVENEDDLKKFLKKLKADKHYRQASHNSFAAKFKINNKVIELKSDDGEAGAGMIILRVIRKANLINVVIVVTRWFGGTPLYNDRFKHIQDGTLEIIKEIS</sequence>
<gene>
    <name evidence="3" type="ORF">CO173_01685</name>
</gene>
<dbReference type="Gene3D" id="3.30.230.30">
    <property type="entry name" value="Impact, N-terminal domain"/>
    <property type="match status" value="1"/>
</dbReference>
<evidence type="ECO:0000256" key="1">
    <source>
        <dbReference type="ARBA" id="ARBA00007665"/>
    </source>
</evidence>
<dbReference type="InterPro" id="IPR036956">
    <property type="entry name" value="Impact_N_sf"/>
</dbReference>
<dbReference type="SUPFAM" id="SSF54211">
    <property type="entry name" value="Ribosomal protein S5 domain 2-like"/>
    <property type="match status" value="1"/>
</dbReference>
<reference evidence="4" key="1">
    <citation type="submission" date="2017-09" db="EMBL/GenBank/DDBJ databases">
        <title>Depth-based differentiation of microbial function through sediment-hosted aquifers and enrichment of novel symbionts in the deep terrestrial subsurface.</title>
        <authorList>
            <person name="Probst A.J."/>
            <person name="Ladd B."/>
            <person name="Jarett J.K."/>
            <person name="Geller-Mcgrath D.E."/>
            <person name="Sieber C.M.K."/>
            <person name="Emerson J.B."/>
            <person name="Anantharaman K."/>
            <person name="Thomas B.C."/>
            <person name="Malmstrom R."/>
            <person name="Stieglmeier M."/>
            <person name="Klingl A."/>
            <person name="Woyke T."/>
            <person name="Ryan C.M."/>
            <person name="Banfield J.F."/>
        </authorList>
    </citation>
    <scope>NUCLEOTIDE SEQUENCE [LARGE SCALE GENOMIC DNA]</scope>
</reference>
<evidence type="ECO:0000313" key="3">
    <source>
        <dbReference type="EMBL" id="PJA46457.1"/>
    </source>
</evidence>
<comment type="caution">
    <text evidence="3">The sequence shown here is derived from an EMBL/GenBank/DDBJ whole genome shotgun (WGS) entry which is preliminary data.</text>
</comment>
<organism evidence="3 4">
    <name type="scientific">Candidatus Uhrbacteria bacterium CG_4_9_14_3_um_filter_41_35</name>
    <dbReference type="NCBI Taxonomy" id="1975034"/>
    <lineage>
        <taxon>Bacteria</taxon>
        <taxon>Candidatus Uhriibacteriota</taxon>
    </lineage>
</organism>
<dbReference type="AlphaFoldDB" id="A0A2M7XEZ6"/>
<accession>A0A2M7XEZ6</accession>
<comment type="similarity">
    <text evidence="1">Belongs to the IMPACT family.</text>
</comment>
<name>A0A2M7XEZ6_9BACT</name>
<dbReference type="GO" id="GO:0140469">
    <property type="term" value="P:GCN2-mediated signaling"/>
    <property type="evidence" value="ECO:0007669"/>
    <property type="project" value="TreeGrafter"/>
</dbReference>
<dbReference type="PANTHER" id="PTHR16301:SF25">
    <property type="entry name" value="PROTEIN IMPACT"/>
    <property type="match status" value="1"/>
</dbReference>
<dbReference type="Proteomes" id="UP000231263">
    <property type="component" value="Unassembled WGS sequence"/>
</dbReference>
<dbReference type="InterPro" id="IPR001498">
    <property type="entry name" value="Impact_N"/>
</dbReference>
<protein>
    <recommendedName>
        <fullName evidence="2">Impact N-terminal domain-containing protein</fullName>
    </recommendedName>
</protein>
<evidence type="ECO:0000313" key="4">
    <source>
        <dbReference type="Proteomes" id="UP000231263"/>
    </source>
</evidence>
<dbReference type="GO" id="GO:0005737">
    <property type="term" value="C:cytoplasm"/>
    <property type="evidence" value="ECO:0007669"/>
    <property type="project" value="TreeGrafter"/>
</dbReference>
<dbReference type="PANTHER" id="PTHR16301">
    <property type="entry name" value="IMPACT-RELATED"/>
    <property type="match status" value="1"/>
</dbReference>
<dbReference type="GO" id="GO:0006446">
    <property type="term" value="P:regulation of translational initiation"/>
    <property type="evidence" value="ECO:0007669"/>
    <property type="project" value="TreeGrafter"/>
</dbReference>
<dbReference type="InterPro" id="IPR023582">
    <property type="entry name" value="Impact"/>
</dbReference>
<dbReference type="InterPro" id="IPR020568">
    <property type="entry name" value="Ribosomal_Su5_D2-typ_SF"/>
</dbReference>
<proteinExistence type="inferred from homology"/>
<dbReference type="Pfam" id="PF01205">
    <property type="entry name" value="Impact_N"/>
    <property type="match status" value="1"/>
</dbReference>
<evidence type="ECO:0000259" key="2">
    <source>
        <dbReference type="Pfam" id="PF01205"/>
    </source>
</evidence>
<dbReference type="EMBL" id="PFWT01000009">
    <property type="protein sequence ID" value="PJA46457.1"/>
    <property type="molecule type" value="Genomic_DNA"/>
</dbReference>
<feature type="domain" description="Impact N-terminal" evidence="2">
    <location>
        <begin position="30"/>
        <end position="133"/>
    </location>
</feature>